<reference evidence="1" key="1">
    <citation type="journal article" date="2015" name="Nature">
        <title>Complex archaea that bridge the gap between prokaryotes and eukaryotes.</title>
        <authorList>
            <person name="Spang A."/>
            <person name="Saw J.H."/>
            <person name="Jorgensen S.L."/>
            <person name="Zaremba-Niedzwiedzka K."/>
            <person name="Martijn J."/>
            <person name="Lind A.E."/>
            <person name="van Eijk R."/>
            <person name="Schleper C."/>
            <person name="Guy L."/>
            <person name="Ettema T.J."/>
        </authorList>
    </citation>
    <scope>NUCLEOTIDE SEQUENCE</scope>
</reference>
<evidence type="ECO:0000313" key="1">
    <source>
        <dbReference type="EMBL" id="KKL06062.1"/>
    </source>
</evidence>
<dbReference type="PANTHER" id="PTHR30313">
    <property type="entry name" value="DNA PRIMASE"/>
    <property type="match status" value="1"/>
</dbReference>
<dbReference type="InterPro" id="IPR050219">
    <property type="entry name" value="DnaG_primase"/>
</dbReference>
<organism evidence="1">
    <name type="scientific">marine sediment metagenome</name>
    <dbReference type="NCBI Taxonomy" id="412755"/>
    <lineage>
        <taxon>unclassified sequences</taxon>
        <taxon>metagenomes</taxon>
        <taxon>ecological metagenomes</taxon>
    </lineage>
</organism>
<sequence length="295" mass="34626">YKVGYFDTYLESSRGAKKFHELESEFSQLKPFLTQYSEARKKIPKEFIKHVPCIYGPSGNYLMQRRIVFPIYSQDGKLLNIYGKSIEPDSPSPHVYGGTNICWYNLNSEDLTTSNSLIITEGLFDAFTFLQSGIRNITALCTGRYNYNHFHEQDVSLTLRRSNIVNDFDHLTNLKTIYLCFDNDCSTHKYGSYMAVILARLLVEHHFQVKIFRLPKDKDPNSLFTEGSDNDQKRIQFFQEHFKELLDNAVDFVVEEAHLLLDRLNLSEEDRKRVYRIVENVSYYYNEVHQEEMSI</sequence>
<dbReference type="PANTHER" id="PTHR30313:SF2">
    <property type="entry name" value="DNA PRIMASE"/>
    <property type="match status" value="1"/>
</dbReference>
<feature type="non-terminal residue" evidence="1">
    <location>
        <position position="1"/>
    </location>
</feature>
<name>A0A0F9AWS9_9ZZZZ</name>
<dbReference type="Pfam" id="PF13155">
    <property type="entry name" value="Toprim_2"/>
    <property type="match status" value="1"/>
</dbReference>
<dbReference type="EMBL" id="LAZR01043866">
    <property type="protein sequence ID" value="KKL06062.1"/>
    <property type="molecule type" value="Genomic_DNA"/>
</dbReference>
<dbReference type="Gene3D" id="3.40.1360.10">
    <property type="match status" value="1"/>
</dbReference>
<evidence type="ECO:0008006" key="2">
    <source>
        <dbReference type="Google" id="ProtNLM"/>
    </source>
</evidence>
<dbReference type="SUPFAM" id="SSF56731">
    <property type="entry name" value="DNA primase core"/>
    <property type="match status" value="1"/>
</dbReference>
<protein>
    <recommendedName>
        <fullName evidence="2">Toprim domain-containing protein</fullName>
    </recommendedName>
</protein>
<dbReference type="GO" id="GO:0006269">
    <property type="term" value="P:DNA replication, synthesis of primer"/>
    <property type="evidence" value="ECO:0007669"/>
    <property type="project" value="TreeGrafter"/>
</dbReference>
<gene>
    <name evidence="1" type="ORF">LCGC14_2599790</name>
</gene>
<dbReference type="AlphaFoldDB" id="A0A0F9AWS9"/>
<comment type="caution">
    <text evidence="1">The sequence shown here is derived from an EMBL/GenBank/DDBJ whole genome shotgun (WGS) entry which is preliminary data.</text>
</comment>
<dbReference type="GO" id="GO:0005737">
    <property type="term" value="C:cytoplasm"/>
    <property type="evidence" value="ECO:0007669"/>
    <property type="project" value="TreeGrafter"/>
</dbReference>
<proteinExistence type="predicted"/>
<accession>A0A0F9AWS9</accession>